<dbReference type="PANTHER" id="PTHR10443">
    <property type="entry name" value="MICROSOMAL DIPEPTIDASE"/>
    <property type="match status" value="1"/>
</dbReference>
<dbReference type="Gene3D" id="3.20.20.140">
    <property type="entry name" value="Metal-dependent hydrolases"/>
    <property type="match status" value="1"/>
</dbReference>
<organism evidence="1 2">
    <name type="scientific">Sphingomonas aurantiaca</name>
    <dbReference type="NCBI Taxonomy" id="185949"/>
    <lineage>
        <taxon>Bacteria</taxon>
        <taxon>Pseudomonadati</taxon>
        <taxon>Pseudomonadota</taxon>
        <taxon>Alphaproteobacteria</taxon>
        <taxon>Sphingomonadales</taxon>
        <taxon>Sphingomonadaceae</taxon>
        <taxon>Sphingomonas</taxon>
    </lineage>
</organism>
<dbReference type="PROSITE" id="PS51365">
    <property type="entry name" value="RENAL_DIPEPTIDASE_2"/>
    <property type="match status" value="1"/>
</dbReference>
<dbReference type="CDD" id="cd01301">
    <property type="entry name" value="rDP_like"/>
    <property type="match status" value="1"/>
</dbReference>
<dbReference type="Pfam" id="PF01244">
    <property type="entry name" value="Peptidase_M19"/>
    <property type="match status" value="1"/>
</dbReference>
<dbReference type="RefSeq" id="WP_151989885.1">
    <property type="nucleotide sequence ID" value="NZ_LR701528.1"/>
</dbReference>
<dbReference type="AlphaFoldDB" id="A0A5E7Y1E4"/>
<dbReference type="InterPro" id="IPR008257">
    <property type="entry name" value="Pept_M19"/>
</dbReference>
<protein>
    <submittedName>
        <fullName evidence="1">Membrane dipeptidase</fullName>
    </submittedName>
</protein>
<evidence type="ECO:0000313" key="1">
    <source>
        <dbReference type="EMBL" id="VVT00590.1"/>
    </source>
</evidence>
<dbReference type="SUPFAM" id="SSF51556">
    <property type="entry name" value="Metallo-dependent hydrolases"/>
    <property type="match status" value="1"/>
</dbReference>
<dbReference type="InterPro" id="IPR032466">
    <property type="entry name" value="Metal_Hydrolase"/>
</dbReference>
<dbReference type="PANTHER" id="PTHR10443:SF12">
    <property type="entry name" value="DIPEPTIDASE"/>
    <property type="match status" value="1"/>
</dbReference>
<accession>A0A5E7Y1E4</accession>
<reference evidence="1 2" key="1">
    <citation type="submission" date="2019-09" db="EMBL/GenBank/DDBJ databases">
        <authorList>
            <person name="Dittami M. S."/>
        </authorList>
    </citation>
    <scope>NUCLEOTIDE SEQUENCE [LARGE SCALE GENOMIC DNA]</scope>
    <source>
        <strain evidence="1">SPHINGO391</strain>
    </source>
</reference>
<evidence type="ECO:0000313" key="2">
    <source>
        <dbReference type="Proteomes" id="UP000326857"/>
    </source>
</evidence>
<sequence>MIAAFLLMAAQASPDAAQDPRISRRVDRVLARSPVIDGHNDLAWEIRELHDAKVEAVDLSVDTAQLPNPLQTDIPRLHKGHVGGQFWSVYIPAEAMGARAVEMTLEEIDIVRRFVAANPATFELATTAADIRRIEKAERIASLIGVEGGHQIDGRLSVLRQYRALGVAYMTLTHGKSLNWADSATDAPRANGLSDFGRQVIAEMNRIGMIVDVSHVSDATMTAALAATKAPVIASHSSARAIADAPRNIPDDLLRAIGANGGVVMVNFYPSFLSGAWRGWDGARTAYAKSIGVPAGVYGSKSPAPLVAWDAAHPEPHVTAATVADHVEHIAQIAGHDHVGIGGDFDGIQGTGPIGLKGVDGYPLLFAELARRGWSDGDLAKLSGGNVLRVMEAVEGVAKAMAGLPPVDATDVASR</sequence>
<proteinExistence type="predicted"/>
<dbReference type="Proteomes" id="UP000326857">
    <property type="component" value="Unassembled WGS sequence"/>
</dbReference>
<name>A0A5E7Y1E4_9SPHN</name>
<dbReference type="EMBL" id="CABVLI010000029">
    <property type="protein sequence ID" value="VVT00590.1"/>
    <property type="molecule type" value="Genomic_DNA"/>
</dbReference>
<gene>
    <name evidence="1" type="ORF">SPHINGO391_350079</name>
</gene>
<dbReference type="GO" id="GO:0070573">
    <property type="term" value="F:metallodipeptidase activity"/>
    <property type="evidence" value="ECO:0007669"/>
    <property type="project" value="InterPro"/>
</dbReference>
<dbReference type="GO" id="GO:0006508">
    <property type="term" value="P:proteolysis"/>
    <property type="evidence" value="ECO:0007669"/>
    <property type="project" value="InterPro"/>
</dbReference>